<sequence>MQRESDRLRIERKSLSISHALTLTPDDHPRMPFLLTNLSLCHSERFELLNELDDLDKAIELAVITLTLTPDDDPRLPQLLADLGALYFKRFQRLGSMNDLEKAIEHAAPALDLTPDEHPTLLPRLANLGVFFLGRFRHLGERDDLETAIEYGSRAVALTPEGHPHLPGWLTNLGNMYHDLYADLGELDGLDKVIQCKTRAYQLSVEEDSDPASQLDSLGACHNRRFNRLGELGDLDKVIEYQSRALNLTLISHPNYPSRLVTLGNSYQTRFMRLGELHDLEKALEHNANAVALTPDGDPELPDRVASLGNSHRHRFLCLGELDDLGKAIELSSLALALTPDGHPSLPDRLASLGLDCLHRFESQGGLDDLAKAIEYQSQALSLTAHTDASLPNLLINLGVAHSIRYERQNTVTDLKQSIEYTSRALDLTPNEHPQLTWRRHSLAKLYFFEAHLPTGNCSDVRYSLALFRQSQESPGSPRDKFKFALEWVVLASKCNYLNLCEAYQTTIDLLPQFIWLGGTTSQRYEDLLKAETLAVDAAVAAIHFLDYRLALEWLENARCVVWKQSVMLRLPLDQLRSCHPNLAQRLQIVARQLQAAGTGSRESHKLPHNPLIQEQHAQKHRRLAEEYNELVSQAHKLPGFETFLHPLKVNKLICAARTGPIVIINCHECRCDALLILPGQDTINHIPLPNFTGEKARKARFKMESSLRRKGIRERGVKILQELGCSHDLIEGVLEMLWNDVVKPVLNYLGYTNSVPTESLPHITWCPTGVISFLPLHAAGDYSKPRSRVFDYAISSYTPTLTALLASTPTSQSNRPQVLAVGLGSTPNHAPLPGTTEELASIKAHIQHAAEYTQLINDQATTAVVLDAMEQHEWVHLACHAHQNVADPTKSGFFLHDGTLDLVSIGRRSFKNKGLAFLSACQTATGDERLPDEAIHLASGLLMAGYPSVIATMWSVADNDAPFVADKVYGQLMKGCSLGNGEAGKALHNAVAELRDRVGEREFGRWVPYIHIGS</sequence>
<proteinExistence type="predicted"/>
<comment type="caution">
    <text evidence="2">The sequence shown here is derived from an EMBL/GenBank/DDBJ whole genome shotgun (WGS) entry which is preliminary data.</text>
</comment>
<dbReference type="Pfam" id="PF12770">
    <property type="entry name" value="CHAT"/>
    <property type="match status" value="1"/>
</dbReference>
<evidence type="ECO:0000259" key="1">
    <source>
        <dbReference type="Pfam" id="PF12770"/>
    </source>
</evidence>
<dbReference type="EMBL" id="CAJMWW010000651">
    <property type="protein sequence ID" value="CAE6479724.1"/>
    <property type="molecule type" value="Genomic_DNA"/>
</dbReference>
<dbReference type="InterPro" id="IPR024983">
    <property type="entry name" value="CHAT_dom"/>
</dbReference>
<dbReference type="AlphaFoldDB" id="A0A8H3CFC9"/>
<dbReference type="Gene3D" id="1.25.40.10">
    <property type="entry name" value="Tetratricopeptide repeat domain"/>
    <property type="match status" value="3"/>
</dbReference>
<name>A0A8H3CFC9_9AGAM</name>
<dbReference type="Proteomes" id="UP000663841">
    <property type="component" value="Unassembled WGS sequence"/>
</dbReference>
<organism evidence="2 3">
    <name type="scientific">Rhizoctonia solani</name>
    <dbReference type="NCBI Taxonomy" id="456999"/>
    <lineage>
        <taxon>Eukaryota</taxon>
        <taxon>Fungi</taxon>
        <taxon>Dikarya</taxon>
        <taxon>Basidiomycota</taxon>
        <taxon>Agaricomycotina</taxon>
        <taxon>Agaricomycetes</taxon>
        <taxon>Cantharellales</taxon>
        <taxon>Ceratobasidiaceae</taxon>
        <taxon>Rhizoctonia</taxon>
    </lineage>
</organism>
<reference evidence="2" key="1">
    <citation type="submission" date="2021-01" db="EMBL/GenBank/DDBJ databases">
        <authorList>
            <person name="Kaushik A."/>
        </authorList>
    </citation>
    <scope>NUCLEOTIDE SEQUENCE</scope>
    <source>
        <strain evidence="2">AG3-T5</strain>
    </source>
</reference>
<evidence type="ECO:0000313" key="2">
    <source>
        <dbReference type="EMBL" id="CAE6479724.1"/>
    </source>
</evidence>
<dbReference type="SUPFAM" id="SSF81901">
    <property type="entry name" value="HCP-like"/>
    <property type="match status" value="1"/>
</dbReference>
<dbReference type="PANTHER" id="PTHR19959:SF119">
    <property type="entry name" value="FUNGAL LIPASE-LIKE DOMAIN-CONTAINING PROTEIN"/>
    <property type="match status" value="1"/>
</dbReference>
<accession>A0A8H3CFC9</accession>
<gene>
    <name evidence="2" type="ORF">RDB_LOCUS203423</name>
</gene>
<protein>
    <recommendedName>
        <fullName evidence="1">CHAT domain-containing protein</fullName>
    </recommendedName>
</protein>
<dbReference type="InterPro" id="IPR011990">
    <property type="entry name" value="TPR-like_helical_dom_sf"/>
</dbReference>
<feature type="domain" description="CHAT" evidence="1">
    <location>
        <begin position="735"/>
        <end position="1015"/>
    </location>
</feature>
<evidence type="ECO:0000313" key="3">
    <source>
        <dbReference type="Proteomes" id="UP000663841"/>
    </source>
</evidence>
<dbReference type="SUPFAM" id="SSF48452">
    <property type="entry name" value="TPR-like"/>
    <property type="match status" value="1"/>
</dbReference>
<dbReference type="PANTHER" id="PTHR19959">
    <property type="entry name" value="KINESIN LIGHT CHAIN"/>
    <property type="match status" value="1"/>
</dbReference>